<dbReference type="OrthoDB" id="9790967at2"/>
<dbReference type="GO" id="GO:0006574">
    <property type="term" value="P:L-valine catabolic process"/>
    <property type="evidence" value="ECO:0007669"/>
    <property type="project" value="TreeGrafter"/>
</dbReference>
<dbReference type="SUPFAM" id="SSF52096">
    <property type="entry name" value="ClpP/crotonase"/>
    <property type="match status" value="1"/>
</dbReference>
<feature type="domain" description="Enoyl-CoA hydratase/isomerase" evidence="4">
    <location>
        <begin position="19"/>
        <end position="358"/>
    </location>
</feature>
<dbReference type="STRING" id="349064.SAMN05660429_02990"/>
<dbReference type="NCBIfam" id="NF004127">
    <property type="entry name" value="PRK05617.1"/>
    <property type="match status" value="1"/>
</dbReference>
<dbReference type="AlphaFoldDB" id="A0A1I0I180"/>
<dbReference type="GO" id="GO:0003860">
    <property type="term" value="F:3-hydroxyisobutyryl-CoA hydrolase activity"/>
    <property type="evidence" value="ECO:0007669"/>
    <property type="project" value="UniProtKB-EC"/>
</dbReference>
<gene>
    <name evidence="5" type="ORF">SAMN05660429_02990</name>
</gene>
<keyword evidence="6" id="KW-1185">Reference proteome</keyword>
<dbReference type="Pfam" id="PF16113">
    <property type="entry name" value="ECH_2"/>
    <property type="match status" value="1"/>
</dbReference>
<evidence type="ECO:0000259" key="4">
    <source>
        <dbReference type="Pfam" id="PF16113"/>
    </source>
</evidence>
<evidence type="ECO:0000256" key="2">
    <source>
        <dbReference type="ARBA" id="ARBA00011915"/>
    </source>
</evidence>
<organism evidence="5 6">
    <name type="scientific">Thalassotalea agarivorans</name>
    <name type="common">Thalassomonas agarivorans</name>
    <dbReference type="NCBI Taxonomy" id="349064"/>
    <lineage>
        <taxon>Bacteria</taxon>
        <taxon>Pseudomonadati</taxon>
        <taxon>Pseudomonadota</taxon>
        <taxon>Gammaproteobacteria</taxon>
        <taxon>Alteromonadales</taxon>
        <taxon>Colwelliaceae</taxon>
        <taxon>Thalassotalea</taxon>
    </lineage>
</organism>
<proteinExistence type="predicted"/>
<dbReference type="EC" id="3.1.2.4" evidence="2"/>
<dbReference type="GO" id="GO:0005829">
    <property type="term" value="C:cytosol"/>
    <property type="evidence" value="ECO:0007669"/>
    <property type="project" value="TreeGrafter"/>
</dbReference>
<dbReference type="InterPro" id="IPR029045">
    <property type="entry name" value="ClpP/crotonase-like_dom_sf"/>
</dbReference>
<dbReference type="RefSeq" id="WP_093332280.1">
    <property type="nucleotide sequence ID" value="NZ_AP027363.1"/>
</dbReference>
<accession>A0A1I0I180</accession>
<evidence type="ECO:0000313" key="6">
    <source>
        <dbReference type="Proteomes" id="UP000199308"/>
    </source>
</evidence>
<keyword evidence="3" id="KW-0378">Hydrolase</keyword>
<name>A0A1I0I180_THASX</name>
<evidence type="ECO:0000256" key="3">
    <source>
        <dbReference type="ARBA" id="ARBA00022801"/>
    </source>
</evidence>
<protein>
    <recommendedName>
        <fullName evidence="2">3-hydroxyisobutyryl-CoA hydrolase</fullName>
        <ecNumber evidence="2">3.1.2.4</ecNumber>
    </recommendedName>
</protein>
<dbReference type="Gene3D" id="3.90.226.10">
    <property type="entry name" value="2-enoyl-CoA Hydratase, Chain A, domain 1"/>
    <property type="match status" value="1"/>
</dbReference>
<dbReference type="InterPro" id="IPR032259">
    <property type="entry name" value="HIBYL-CoA-H"/>
</dbReference>
<dbReference type="PANTHER" id="PTHR43176:SF3">
    <property type="entry name" value="3-HYDROXYISOBUTYRYL-COA HYDROLASE, MITOCHONDRIAL"/>
    <property type="match status" value="1"/>
</dbReference>
<dbReference type="Proteomes" id="UP000199308">
    <property type="component" value="Unassembled WGS sequence"/>
</dbReference>
<dbReference type="EMBL" id="FOHK01000020">
    <property type="protein sequence ID" value="SET89477.1"/>
    <property type="molecule type" value="Genomic_DNA"/>
</dbReference>
<dbReference type="PANTHER" id="PTHR43176">
    <property type="entry name" value="3-HYDROXYISOBUTYRYL-COA HYDROLASE-RELATED"/>
    <property type="match status" value="1"/>
</dbReference>
<comment type="catalytic activity">
    <reaction evidence="1">
        <text>3-hydroxy-2-methylpropanoyl-CoA + H2O = 3-hydroxy-2-methylpropanoate + CoA + H(+)</text>
        <dbReference type="Rhea" id="RHEA:20888"/>
        <dbReference type="ChEBI" id="CHEBI:11805"/>
        <dbReference type="ChEBI" id="CHEBI:15377"/>
        <dbReference type="ChEBI" id="CHEBI:15378"/>
        <dbReference type="ChEBI" id="CHEBI:57287"/>
        <dbReference type="ChEBI" id="CHEBI:57340"/>
        <dbReference type="EC" id="3.1.2.4"/>
    </reaction>
</comment>
<dbReference type="CDD" id="cd06558">
    <property type="entry name" value="crotonase-like"/>
    <property type="match status" value="1"/>
</dbReference>
<reference evidence="5 6" key="1">
    <citation type="submission" date="2016-10" db="EMBL/GenBank/DDBJ databases">
        <authorList>
            <person name="de Groot N.N."/>
        </authorList>
    </citation>
    <scope>NUCLEOTIDE SEQUENCE [LARGE SCALE GENOMIC DNA]</scope>
    <source>
        <strain evidence="5 6">DSM 19706</strain>
    </source>
</reference>
<dbReference type="InterPro" id="IPR045004">
    <property type="entry name" value="ECH_dom"/>
</dbReference>
<evidence type="ECO:0000256" key="1">
    <source>
        <dbReference type="ARBA" id="ARBA00001709"/>
    </source>
</evidence>
<sequence length="375" mass="40910">MSESVLFEELMTNNGKKIAVATLNAPKALNALNLDMIRLLSPAFEQWQSDDSIALVVLQGSGDRAFCAGGDVVSLYKAMVSPEQTPDFNPASYFAEEYQLDFNIHQFAKPVLVWGSGIVMGGGLGLLAGASHRVVTNTSRIAMPEVTIGLFPDVGGSYFLNKMPGKSGLFLGLTGASVNSSDAIYTKLANYFMLDEQKEALFDALINNNWQTTATENHVLLSTVLDSFYAEAKSEMPAAQVEAHQVYIDDVCQGDDVVSVYEKIVSLDIDSKWFNKAQAGLKHGSKLSAAIVFNQLANGKDMSLADCFKMELNLGARSAEFGEFQEGVRALLIDKDNQPNWAFKQITDVDVKTIEWFFEDAWQSSVHPLASLGGE</sequence>
<evidence type="ECO:0000313" key="5">
    <source>
        <dbReference type="EMBL" id="SET89477.1"/>
    </source>
</evidence>